<organism evidence="1 2">
    <name type="scientific">Caldimonas mangrovi</name>
    <dbReference type="NCBI Taxonomy" id="2944811"/>
    <lineage>
        <taxon>Bacteria</taxon>
        <taxon>Pseudomonadati</taxon>
        <taxon>Pseudomonadota</taxon>
        <taxon>Betaproteobacteria</taxon>
        <taxon>Burkholderiales</taxon>
        <taxon>Sphaerotilaceae</taxon>
        <taxon>Caldimonas</taxon>
    </lineage>
</organism>
<keyword evidence="2" id="KW-1185">Reference proteome</keyword>
<dbReference type="Proteomes" id="UP001165541">
    <property type="component" value="Unassembled WGS sequence"/>
</dbReference>
<evidence type="ECO:0000313" key="2">
    <source>
        <dbReference type="Proteomes" id="UP001165541"/>
    </source>
</evidence>
<comment type="caution">
    <text evidence="1">The sequence shown here is derived from an EMBL/GenBank/DDBJ whole genome shotgun (WGS) entry which is preliminary data.</text>
</comment>
<dbReference type="EMBL" id="JAMKFE010000005">
    <property type="protein sequence ID" value="MCM5679919.1"/>
    <property type="molecule type" value="Genomic_DNA"/>
</dbReference>
<dbReference type="RefSeq" id="WP_251778122.1">
    <property type="nucleotide sequence ID" value="NZ_JAMKFE010000005.1"/>
</dbReference>
<reference evidence="1" key="1">
    <citation type="submission" date="2022-05" db="EMBL/GenBank/DDBJ databases">
        <title>Schlegelella sp. nov., isolated from mangrove soil.</title>
        <authorList>
            <person name="Liu Y."/>
            <person name="Ge X."/>
            <person name="Liu W."/>
        </authorList>
    </citation>
    <scope>NUCLEOTIDE SEQUENCE</scope>
    <source>
        <strain evidence="1">S2-27</strain>
    </source>
</reference>
<protein>
    <submittedName>
        <fullName evidence="1">Uncharacterized protein</fullName>
    </submittedName>
</protein>
<gene>
    <name evidence="1" type="ORF">M8A51_10280</name>
</gene>
<proteinExistence type="predicted"/>
<evidence type="ECO:0000313" key="1">
    <source>
        <dbReference type="EMBL" id="MCM5679919.1"/>
    </source>
</evidence>
<accession>A0ABT0YNC0</accession>
<sequence>MPSRTTACTGCWATLRQGALRRASSGDRLSTRSPATAARGAPQYEVVDSGIAVTAAALPEDHEQALRSGFGGHWTQPISLPAFLAGIREHLGN</sequence>
<name>A0ABT0YNC0_9BURK</name>